<evidence type="ECO:0000256" key="1">
    <source>
        <dbReference type="SAM" id="Phobius"/>
    </source>
</evidence>
<keyword evidence="1" id="KW-0812">Transmembrane</keyword>
<accession>A0A2Z6PAB5</accession>
<keyword evidence="3" id="KW-1185">Reference proteome</keyword>
<protein>
    <submittedName>
        <fullName evidence="2">Uncharacterized protein</fullName>
    </submittedName>
</protein>
<proteinExistence type="predicted"/>
<feature type="transmembrane region" description="Helical" evidence="1">
    <location>
        <begin position="43"/>
        <end position="63"/>
    </location>
</feature>
<keyword evidence="1" id="KW-1133">Transmembrane helix</keyword>
<sequence length="64" mass="6932">MTSKLGFTQNSPNESNKDSLNVVPQCTVLMKHLPSKEDGAVHFPYLLHSVSAGLLAGLIPFTYS</sequence>
<evidence type="ECO:0000313" key="3">
    <source>
        <dbReference type="Proteomes" id="UP000242715"/>
    </source>
</evidence>
<dbReference type="EMBL" id="DF973781">
    <property type="protein sequence ID" value="GAU39847.1"/>
    <property type="molecule type" value="Genomic_DNA"/>
</dbReference>
<reference evidence="3" key="1">
    <citation type="journal article" date="2017" name="Front. Plant Sci.">
        <title>Climate Clever Clovers: New Paradigm to Reduce the Environmental Footprint of Ruminants by Breeding Low Methanogenic Forages Utilizing Haplotype Variation.</title>
        <authorList>
            <person name="Kaur P."/>
            <person name="Appels R."/>
            <person name="Bayer P.E."/>
            <person name="Keeble-Gagnere G."/>
            <person name="Wang J."/>
            <person name="Hirakawa H."/>
            <person name="Shirasawa K."/>
            <person name="Vercoe P."/>
            <person name="Stefanova K."/>
            <person name="Durmic Z."/>
            <person name="Nichols P."/>
            <person name="Revell C."/>
            <person name="Isobe S.N."/>
            <person name="Edwards D."/>
            <person name="Erskine W."/>
        </authorList>
    </citation>
    <scope>NUCLEOTIDE SEQUENCE [LARGE SCALE GENOMIC DNA]</scope>
    <source>
        <strain evidence="3">cv. Daliak</strain>
    </source>
</reference>
<gene>
    <name evidence="2" type="ORF">TSUD_68950</name>
</gene>
<organism evidence="2 3">
    <name type="scientific">Trifolium subterraneum</name>
    <name type="common">Subterranean clover</name>
    <dbReference type="NCBI Taxonomy" id="3900"/>
    <lineage>
        <taxon>Eukaryota</taxon>
        <taxon>Viridiplantae</taxon>
        <taxon>Streptophyta</taxon>
        <taxon>Embryophyta</taxon>
        <taxon>Tracheophyta</taxon>
        <taxon>Spermatophyta</taxon>
        <taxon>Magnoliopsida</taxon>
        <taxon>eudicotyledons</taxon>
        <taxon>Gunneridae</taxon>
        <taxon>Pentapetalae</taxon>
        <taxon>rosids</taxon>
        <taxon>fabids</taxon>
        <taxon>Fabales</taxon>
        <taxon>Fabaceae</taxon>
        <taxon>Papilionoideae</taxon>
        <taxon>50 kb inversion clade</taxon>
        <taxon>NPAAA clade</taxon>
        <taxon>Hologalegina</taxon>
        <taxon>IRL clade</taxon>
        <taxon>Trifolieae</taxon>
        <taxon>Trifolium</taxon>
    </lineage>
</organism>
<dbReference type="Proteomes" id="UP000242715">
    <property type="component" value="Unassembled WGS sequence"/>
</dbReference>
<evidence type="ECO:0000313" key="2">
    <source>
        <dbReference type="EMBL" id="GAU39847.1"/>
    </source>
</evidence>
<keyword evidence="1" id="KW-0472">Membrane</keyword>
<dbReference type="AlphaFoldDB" id="A0A2Z6PAB5"/>
<name>A0A2Z6PAB5_TRISU</name>